<dbReference type="RefSeq" id="WP_150096147.1">
    <property type="nucleotide sequence ID" value="NZ_VWPL01000003.1"/>
</dbReference>
<keyword evidence="2" id="KW-1185">Reference proteome</keyword>
<comment type="caution">
    <text evidence="1">The sequence shown here is derived from an EMBL/GenBank/DDBJ whole genome shotgun (WGS) entry which is preliminary data.</text>
</comment>
<protein>
    <submittedName>
        <fullName evidence="1">Uncharacterized protein</fullName>
    </submittedName>
</protein>
<dbReference type="AlphaFoldDB" id="A0A5M6I4L1"/>
<organism evidence="1 2">
    <name type="scientific">Blastochloris sulfoviridis</name>
    <dbReference type="NCBI Taxonomy" id="50712"/>
    <lineage>
        <taxon>Bacteria</taxon>
        <taxon>Pseudomonadati</taxon>
        <taxon>Pseudomonadota</taxon>
        <taxon>Alphaproteobacteria</taxon>
        <taxon>Hyphomicrobiales</taxon>
        <taxon>Blastochloridaceae</taxon>
        <taxon>Blastochloris</taxon>
    </lineage>
</organism>
<dbReference type="Proteomes" id="UP000323886">
    <property type="component" value="Unassembled WGS sequence"/>
</dbReference>
<proteinExistence type="predicted"/>
<dbReference type="OrthoDB" id="8216936at2"/>
<dbReference type="EMBL" id="VWPL01000003">
    <property type="protein sequence ID" value="KAA5603166.1"/>
    <property type="molecule type" value="Genomic_DNA"/>
</dbReference>
<name>A0A5M6I4L1_9HYPH</name>
<evidence type="ECO:0000313" key="1">
    <source>
        <dbReference type="EMBL" id="KAA5603166.1"/>
    </source>
</evidence>
<accession>A0A5M6I4L1</accession>
<gene>
    <name evidence="1" type="ORF">F1193_02780</name>
</gene>
<reference evidence="1 2" key="1">
    <citation type="submission" date="2019-09" db="EMBL/GenBank/DDBJ databases">
        <title>Draft Whole-Genome sequence of Blastochloris sulfoviridis DSM 729.</title>
        <authorList>
            <person name="Meyer T.E."/>
            <person name="Kyndt J.A."/>
        </authorList>
    </citation>
    <scope>NUCLEOTIDE SEQUENCE [LARGE SCALE GENOMIC DNA]</scope>
    <source>
        <strain evidence="1 2">DSM 729</strain>
    </source>
</reference>
<evidence type="ECO:0000313" key="2">
    <source>
        <dbReference type="Proteomes" id="UP000323886"/>
    </source>
</evidence>
<sequence>MAALSIRLVSLAVVLCGLWWVATVVPLTVRDDAVLAAGRRILNEETLPPQAIARLGPIADRLEPQLACEVATWRAVALFRLRVAEAAEGDDAGRIAWDDFREAARRLLVCSPHEPLFWFALFWQEATQVGIQPGSYDRLRLSYALGANEAWIMRKRSRLMLPLLATVPEDLREPVLHEFITLLKSRVMREAVEAFQSSDTVVREMVLPRLVDVPEPVLAGFSRALRNAGVEAKVPGRVERERRPWDR</sequence>